<dbReference type="AlphaFoldDB" id="A0A4S2MTQ5"/>
<protein>
    <recommendedName>
        <fullName evidence="4">Transmembrane protein</fullName>
    </recommendedName>
</protein>
<name>A0A4S2MTQ5_9PEZI</name>
<feature type="transmembrane region" description="Helical" evidence="1">
    <location>
        <begin position="12"/>
        <end position="37"/>
    </location>
</feature>
<proteinExistence type="predicted"/>
<reference evidence="2 3" key="1">
    <citation type="submission" date="2019-04" db="EMBL/GenBank/DDBJ databases">
        <title>Comparative genomics and transcriptomics to analyze fruiting body development in filamentous ascomycetes.</title>
        <authorList>
            <consortium name="DOE Joint Genome Institute"/>
            <person name="Lutkenhaus R."/>
            <person name="Traeger S."/>
            <person name="Breuer J."/>
            <person name="Kuo A."/>
            <person name="Lipzen A."/>
            <person name="Pangilinan J."/>
            <person name="Dilworth D."/>
            <person name="Sandor L."/>
            <person name="Poggeler S."/>
            <person name="Barry K."/>
            <person name="Grigoriev I.V."/>
            <person name="Nowrousian M."/>
        </authorList>
    </citation>
    <scope>NUCLEOTIDE SEQUENCE [LARGE SCALE GENOMIC DNA]</scope>
    <source>
        <strain evidence="2 3">CBS 389.68</strain>
    </source>
</reference>
<keyword evidence="1" id="KW-0472">Membrane</keyword>
<keyword evidence="1" id="KW-0812">Transmembrane</keyword>
<keyword evidence="1" id="KW-1133">Transmembrane helix</keyword>
<sequence>MRYYFLSHSFHGAFLGGCIYIVPLSFFFFLTGCCFCLTDRPMLLCVDWVVSVASTVLGFYAPCFISVMPITRRSTSPLPFSSFLFFFLVMIFFLMAFVDDLWVGHTDVHVFLFVPGLVCRMAVWCSWFGVGCIEMLFLDALLVIMSIQAHFLWECNALSPV</sequence>
<gene>
    <name evidence="2" type="ORF">EX30DRAFT_71732</name>
</gene>
<evidence type="ECO:0000313" key="3">
    <source>
        <dbReference type="Proteomes" id="UP000298138"/>
    </source>
</evidence>
<dbReference type="Proteomes" id="UP000298138">
    <property type="component" value="Unassembled WGS sequence"/>
</dbReference>
<evidence type="ECO:0008006" key="4">
    <source>
        <dbReference type="Google" id="ProtNLM"/>
    </source>
</evidence>
<evidence type="ECO:0000313" key="2">
    <source>
        <dbReference type="EMBL" id="TGZ79919.1"/>
    </source>
</evidence>
<feature type="transmembrane region" description="Helical" evidence="1">
    <location>
        <begin position="44"/>
        <end position="68"/>
    </location>
</feature>
<dbReference type="InParanoid" id="A0A4S2MTQ5"/>
<organism evidence="2 3">
    <name type="scientific">Ascodesmis nigricans</name>
    <dbReference type="NCBI Taxonomy" id="341454"/>
    <lineage>
        <taxon>Eukaryota</taxon>
        <taxon>Fungi</taxon>
        <taxon>Dikarya</taxon>
        <taxon>Ascomycota</taxon>
        <taxon>Pezizomycotina</taxon>
        <taxon>Pezizomycetes</taxon>
        <taxon>Pezizales</taxon>
        <taxon>Ascodesmidaceae</taxon>
        <taxon>Ascodesmis</taxon>
    </lineage>
</organism>
<accession>A0A4S2MTQ5</accession>
<dbReference type="EMBL" id="ML220128">
    <property type="protein sequence ID" value="TGZ79919.1"/>
    <property type="molecule type" value="Genomic_DNA"/>
</dbReference>
<evidence type="ECO:0000256" key="1">
    <source>
        <dbReference type="SAM" id="Phobius"/>
    </source>
</evidence>
<dbReference type="PROSITE" id="PS51257">
    <property type="entry name" value="PROKAR_LIPOPROTEIN"/>
    <property type="match status" value="1"/>
</dbReference>
<keyword evidence="3" id="KW-1185">Reference proteome</keyword>
<feature type="transmembrane region" description="Helical" evidence="1">
    <location>
        <begin position="80"/>
        <end position="98"/>
    </location>
</feature>